<dbReference type="PANTHER" id="PTHR43762:SF1">
    <property type="entry name" value="D-ARABINONO-1,4-LACTONE OXIDASE"/>
    <property type="match status" value="1"/>
</dbReference>
<dbReference type="InterPro" id="IPR016167">
    <property type="entry name" value="FAD-bd_PCMH_sub1"/>
</dbReference>
<dbReference type="GO" id="GO:0071949">
    <property type="term" value="F:FAD binding"/>
    <property type="evidence" value="ECO:0007669"/>
    <property type="project" value="InterPro"/>
</dbReference>
<evidence type="ECO:0000259" key="3">
    <source>
        <dbReference type="PROSITE" id="PS51387"/>
    </source>
</evidence>
<evidence type="ECO:0000256" key="1">
    <source>
        <dbReference type="ARBA" id="ARBA00023002"/>
    </source>
</evidence>
<evidence type="ECO:0000313" key="4">
    <source>
        <dbReference type="EMBL" id="TCK27356.1"/>
    </source>
</evidence>
<dbReference type="Gene3D" id="1.10.45.10">
    <property type="entry name" value="Vanillyl-alcohol Oxidase, Chain A, domain 4"/>
    <property type="match status" value="1"/>
</dbReference>
<dbReference type="GO" id="GO:0003885">
    <property type="term" value="F:D-arabinono-1,4-lactone oxidase activity"/>
    <property type="evidence" value="ECO:0007669"/>
    <property type="project" value="InterPro"/>
</dbReference>
<dbReference type="InterPro" id="IPR036318">
    <property type="entry name" value="FAD-bd_PCMH-like_sf"/>
</dbReference>
<feature type="region of interest" description="Disordered" evidence="2">
    <location>
        <begin position="1"/>
        <end position="26"/>
    </location>
</feature>
<evidence type="ECO:0000256" key="2">
    <source>
        <dbReference type="SAM" id="MobiDB-lite"/>
    </source>
</evidence>
<evidence type="ECO:0000313" key="5">
    <source>
        <dbReference type="Proteomes" id="UP000295560"/>
    </source>
</evidence>
<dbReference type="InterPro" id="IPR006094">
    <property type="entry name" value="Oxid_FAD_bind_N"/>
</dbReference>
<gene>
    <name evidence="4" type="ORF">EV378_3227</name>
</gene>
<keyword evidence="1" id="KW-0560">Oxidoreductase</keyword>
<dbReference type="Pfam" id="PF04030">
    <property type="entry name" value="ALO"/>
    <property type="match status" value="1"/>
</dbReference>
<dbReference type="Pfam" id="PF01565">
    <property type="entry name" value="FAD_binding_4"/>
    <property type="match status" value="1"/>
</dbReference>
<dbReference type="InterPro" id="IPR010031">
    <property type="entry name" value="FAD_lactone_oxidase-like"/>
</dbReference>
<dbReference type="Gene3D" id="3.30.465.10">
    <property type="match status" value="1"/>
</dbReference>
<reference evidence="4 5" key="1">
    <citation type="submission" date="2019-03" db="EMBL/GenBank/DDBJ databases">
        <title>Sequencing the genomes of 1000 actinobacteria strains.</title>
        <authorList>
            <person name="Klenk H.-P."/>
        </authorList>
    </citation>
    <scope>NUCLEOTIDE SEQUENCE [LARGE SCALE GENOMIC DNA]</scope>
    <source>
        <strain evidence="4 5">DSM 44969</strain>
    </source>
</reference>
<dbReference type="InterPro" id="IPR007173">
    <property type="entry name" value="ALO_C"/>
</dbReference>
<dbReference type="AlphaFoldDB" id="A0A4V2PJ71"/>
<name>A0A4V2PJ71_PSEEN</name>
<dbReference type="Proteomes" id="UP000295560">
    <property type="component" value="Unassembled WGS sequence"/>
</dbReference>
<dbReference type="InterPro" id="IPR016166">
    <property type="entry name" value="FAD-bd_PCMH"/>
</dbReference>
<dbReference type="PROSITE" id="PS51387">
    <property type="entry name" value="FAD_PCMH"/>
    <property type="match status" value="1"/>
</dbReference>
<protein>
    <submittedName>
        <fullName evidence="4">Decaprenylphospho-beta-D-ribofuranose 2-oxidase</fullName>
    </submittedName>
</protein>
<dbReference type="EMBL" id="SMFZ01000001">
    <property type="protein sequence ID" value="TCK27356.1"/>
    <property type="molecule type" value="Genomic_DNA"/>
</dbReference>
<dbReference type="SUPFAM" id="SSF56176">
    <property type="entry name" value="FAD-binding/transporter-associated domain-like"/>
    <property type="match status" value="1"/>
</dbReference>
<organism evidence="4 5">
    <name type="scientific">Pseudonocardia endophytica</name>
    <dbReference type="NCBI Taxonomy" id="401976"/>
    <lineage>
        <taxon>Bacteria</taxon>
        <taxon>Bacillati</taxon>
        <taxon>Actinomycetota</taxon>
        <taxon>Actinomycetes</taxon>
        <taxon>Pseudonocardiales</taxon>
        <taxon>Pseudonocardiaceae</taxon>
        <taxon>Pseudonocardia</taxon>
    </lineage>
</organism>
<comment type="caution">
    <text evidence="4">The sequence shown here is derived from an EMBL/GenBank/DDBJ whole genome shotgun (WGS) entry which is preliminary data.</text>
</comment>
<dbReference type="PANTHER" id="PTHR43762">
    <property type="entry name" value="L-GULONOLACTONE OXIDASE"/>
    <property type="match status" value="1"/>
</dbReference>
<feature type="domain" description="FAD-binding PCMH-type" evidence="3">
    <location>
        <begin position="31"/>
        <end position="202"/>
    </location>
</feature>
<dbReference type="Gene3D" id="3.30.43.10">
    <property type="entry name" value="Uridine Diphospho-n-acetylenolpyruvylglucosamine Reductase, domain 2"/>
    <property type="match status" value="1"/>
</dbReference>
<sequence length="470" mass="51031">MGPEALSVAWPAMSSPQEARRTESLSGWGRTAPTIAEVVTPRDGHEVADAVTRAGHRGVIARGLGRSYGDPAQNAGGLVLDMTGLDRVHHIDQDTCVVDVDAGVSLDALMRVALPHGMWVPVLPGTRQVTVGGAIGADVHGKNHHTKGSFGNHVVAMDLVTADGSVRTLTPEGPESELFWATVGGMGLTGVIVRAKVRLHRTESAYFVVDTDRTDDLDGLLELLTDGSDDTYGYSAAWFDTTSTGANLGRSVLTRGSLATVDQLPDKLKHDPLKFDAPQLLTFPDVFPNGLANRLSMRAFSELWFHKAPKRQRDAVQNITAFYHVLDAFGEWNRIYGPNGFLQYQFVIPMGSEQALRKILEKIAAAPFKSGLNVFKRFGEGNAAPLSFPFAGWTITVDYPIVAGLSRFCTELDELVLAAGGRLYLAKESRTSPSTFAAGYPRLDEWRKVRSAVDPDGRFASDMSRRLELI</sequence>
<dbReference type="GO" id="GO:0016020">
    <property type="term" value="C:membrane"/>
    <property type="evidence" value="ECO:0007669"/>
    <property type="project" value="InterPro"/>
</dbReference>
<dbReference type="InterPro" id="IPR016169">
    <property type="entry name" value="FAD-bd_PCMH_sub2"/>
</dbReference>
<keyword evidence="5" id="KW-1185">Reference proteome</keyword>
<accession>A0A4V2PJ71</accession>
<dbReference type="InterPro" id="IPR016171">
    <property type="entry name" value="Vanillyl_alc_oxidase_C-sub2"/>
</dbReference>
<proteinExistence type="predicted"/>